<dbReference type="VEuPathDB" id="FungiDB:FUN_006533"/>
<sequence>MSPPMPPMYNSYQHGYYSTKHHYNLNIKKGDFLMKFGDSFLKYETNFIDNGYTVDLLGQLKDIGVDLAGHHRFQDYDDKITKTQDQRFNTRMQEDKPKASNSGPQISFSYRNCVSSQITFSRTVKRQEHWSEDARLEWYYRTFPRKHRTIGMMGHVPGGLCNTWKMAKNGTASSYQYSRVKSNLVRSTSLQGFKGPTDYDTHKQYNMRCLHKSSGETTSTLLSKIAEEL</sequence>
<dbReference type="VEuPathDB" id="FungiDB:FUN_003969"/>
<reference evidence="1 2" key="2">
    <citation type="submission" date="2017-09" db="EMBL/GenBank/DDBJ databases">
        <title>Extensive intraspecific genome diversity in a model arbuscular mycorrhizal fungus.</title>
        <authorList>
            <person name="Chen E.C."/>
            <person name="Morin E."/>
            <person name="Beaudet D."/>
            <person name="Noel J."/>
            <person name="Ndikumana S."/>
            <person name="Charron P."/>
            <person name="St-Onge C."/>
            <person name="Giorgi J."/>
            <person name="Grigoriev I.V."/>
            <person name="Roux C."/>
            <person name="Martin F.M."/>
            <person name="Corradi N."/>
        </authorList>
    </citation>
    <scope>NUCLEOTIDE SEQUENCE [LARGE SCALE GENOMIC DNA]</scope>
    <source>
        <strain evidence="1 2">A5</strain>
    </source>
</reference>
<comment type="caution">
    <text evidence="1">The sequence shown here is derived from an EMBL/GenBank/DDBJ whole genome shotgun (WGS) entry which is preliminary data.</text>
</comment>
<accession>A0A2N0NQY6</accession>
<dbReference type="VEuPathDB" id="FungiDB:RhiirFUN_022405"/>
<name>A0A2N0NQY6_9GLOM</name>
<proteinExistence type="predicted"/>
<evidence type="ECO:0000313" key="2">
    <source>
        <dbReference type="Proteomes" id="UP000232722"/>
    </source>
</evidence>
<dbReference type="VEuPathDB" id="FungiDB:RhiirFUN_021745"/>
<reference evidence="1 2" key="1">
    <citation type="submission" date="2016-04" db="EMBL/GenBank/DDBJ databases">
        <title>Genome analyses suggest a sexual origin of heterokaryosis in a supposedly ancient asexual fungus.</title>
        <authorList>
            <person name="Ropars J."/>
            <person name="Sedzielewska K."/>
            <person name="Noel J."/>
            <person name="Charron P."/>
            <person name="Farinelli L."/>
            <person name="Marton T."/>
            <person name="Kruger M."/>
            <person name="Pelin A."/>
            <person name="Brachmann A."/>
            <person name="Corradi N."/>
        </authorList>
    </citation>
    <scope>NUCLEOTIDE SEQUENCE [LARGE SCALE GENOMIC DNA]</scope>
    <source>
        <strain evidence="1 2">A5</strain>
    </source>
</reference>
<organism evidence="1 2">
    <name type="scientific">Rhizophagus irregularis</name>
    <dbReference type="NCBI Taxonomy" id="588596"/>
    <lineage>
        <taxon>Eukaryota</taxon>
        <taxon>Fungi</taxon>
        <taxon>Fungi incertae sedis</taxon>
        <taxon>Mucoromycota</taxon>
        <taxon>Glomeromycotina</taxon>
        <taxon>Glomeromycetes</taxon>
        <taxon>Glomerales</taxon>
        <taxon>Glomeraceae</taxon>
        <taxon>Rhizophagus</taxon>
    </lineage>
</organism>
<evidence type="ECO:0000313" key="1">
    <source>
        <dbReference type="EMBL" id="PKB96976.1"/>
    </source>
</evidence>
<dbReference type="EMBL" id="LLXJ01003504">
    <property type="protein sequence ID" value="PKB96976.1"/>
    <property type="molecule type" value="Genomic_DNA"/>
</dbReference>
<dbReference type="VEuPathDB" id="FungiDB:RhiirA1_476789"/>
<dbReference type="AlphaFoldDB" id="A0A2N0NQY6"/>
<dbReference type="Proteomes" id="UP000232722">
    <property type="component" value="Unassembled WGS sequence"/>
</dbReference>
<gene>
    <name evidence="1" type="ORF">RhiirA5_433925</name>
</gene>
<protein>
    <submittedName>
        <fullName evidence="1">Uncharacterized protein</fullName>
    </submittedName>
</protein>